<organism evidence="2 3">
    <name type="scientific">Klebsormidium nitens</name>
    <name type="common">Green alga</name>
    <name type="synonym">Ulothrix nitens</name>
    <dbReference type="NCBI Taxonomy" id="105231"/>
    <lineage>
        <taxon>Eukaryota</taxon>
        <taxon>Viridiplantae</taxon>
        <taxon>Streptophyta</taxon>
        <taxon>Klebsormidiophyceae</taxon>
        <taxon>Klebsormidiales</taxon>
        <taxon>Klebsormidiaceae</taxon>
        <taxon>Klebsormidium</taxon>
    </lineage>
</organism>
<dbReference type="OrthoDB" id="2021098at2759"/>
<keyword evidence="3" id="KW-1185">Reference proteome</keyword>
<name>A0A1Y1HSK9_KLENI</name>
<evidence type="ECO:0000256" key="1">
    <source>
        <dbReference type="SAM" id="SignalP"/>
    </source>
</evidence>
<dbReference type="AlphaFoldDB" id="A0A1Y1HSK9"/>
<feature type="chain" id="PRO_5012620929" evidence="1">
    <location>
        <begin position="20"/>
        <end position="388"/>
    </location>
</feature>
<keyword evidence="1" id="KW-0732">Signal</keyword>
<dbReference type="OMA" id="YCQTRDS"/>
<gene>
    <name evidence="2" type="ORF">KFL_000630040</name>
</gene>
<dbReference type="EMBL" id="DF237012">
    <property type="protein sequence ID" value="GAQ80802.1"/>
    <property type="molecule type" value="Genomic_DNA"/>
</dbReference>
<dbReference type="STRING" id="105231.A0A1Y1HSK9"/>
<sequence length="388" mass="43887">MLAVLSFLLLCLANVLMRGSQVATIALIECPRLAEAEPQKAAGAETAGGKREAASSDVTNVRAAADPWPQMEYTFPGPACPPMEWLEAVRHGSRRGVWNGTFFADRPCEADLRVHSASEACEILSTFDSVLIIGDSFERQLTGGFFMVLRDNFVNGALKQWEFEGQPDITEFCQGEQQFDERACRPFWVHSTRDFAGRTAELSAEVHVHWLNFMCPGVRPPQLDFLHWRHPTFMNDKWLRAHLLDHPRTVVLHGVGLHMDLNATLTIDTHLRRILPLLEASPQAEHVWIARHAPGRNKPAQFLQTQGTEATLRFNDALQRFFEARTRAQGRPRVPVFETYNLTVEATSFDGSHYGQQVNVEKAQLLLTYLDGVRRQKGWHGKRWPEAV</sequence>
<proteinExistence type="predicted"/>
<reference evidence="2 3" key="1">
    <citation type="journal article" date="2014" name="Nat. Commun.">
        <title>Klebsormidium flaccidum genome reveals primary factors for plant terrestrial adaptation.</title>
        <authorList>
            <person name="Hori K."/>
            <person name="Maruyama F."/>
            <person name="Fujisawa T."/>
            <person name="Togashi T."/>
            <person name="Yamamoto N."/>
            <person name="Seo M."/>
            <person name="Sato S."/>
            <person name="Yamada T."/>
            <person name="Mori H."/>
            <person name="Tajima N."/>
            <person name="Moriyama T."/>
            <person name="Ikeuchi M."/>
            <person name="Watanabe M."/>
            <person name="Wada H."/>
            <person name="Kobayashi K."/>
            <person name="Saito M."/>
            <person name="Masuda T."/>
            <person name="Sasaki-Sekimoto Y."/>
            <person name="Mashiguchi K."/>
            <person name="Awai K."/>
            <person name="Shimojima M."/>
            <person name="Masuda S."/>
            <person name="Iwai M."/>
            <person name="Nobusawa T."/>
            <person name="Narise T."/>
            <person name="Kondo S."/>
            <person name="Saito H."/>
            <person name="Sato R."/>
            <person name="Murakawa M."/>
            <person name="Ihara Y."/>
            <person name="Oshima-Yamada Y."/>
            <person name="Ohtaka K."/>
            <person name="Satoh M."/>
            <person name="Sonobe K."/>
            <person name="Ishii M."/>
            <person name="Ohtani R."/>
            <person name="Kanamori-Sato M."/>
            <person name="Honoki R."/>
            <person name="Miyazaki D."/>
            <person name="Mochizuki H."/>
            <person name="Umetsu J."/>
            <person name="Higashi K."/>
            <person name="Shibata D."/>
            <person name="Kamiya Y."/>
            <person name="Sato N."/>
            <person name="Nakamura Y."/>
            <person name="Tabata S."/>
            <person name="Ida S."/>
            <person name="Kurokawa K."/>
            <person name="Ohta H."/>
        </authorList>
    </citation>
    <scope>NUCLEOTIDE SEQUENCE [LARGE SCALE GENOMIC DNA]</scope>
    <source>
        <strain evidence="2 3">NIES-2285</strain>
    </source>
</reference>
<feature type="signal peptide" evidence="1">
    <location>
        <begin position="1"/>
        <end position="19"/>
    </location>
</feature>
<protein>
    <submittedName>
        <fullName evidence="2">Uncharacterized protein</fullName>
    </submittedName>
</protein>
<evidence type="ECO:0000313" key="2">
    <source>
        <dbReference type="EMBL" id="GAQ80802.1"/>
    </source>
</evidence>
<evidence type="ECO:0000313" key="3">
    <source>
        <dbReference type="Proteomes" id="UP000054558"/>
    </source>
</evidence>
<dbReference type="Proteomes" id="UP000054558">
    <property type="component" value="Unassembled WGS sequence"/>
</dbReference>
<accession>A0A1Y1HSK9</accession>